<evidence type="ECO:0000256" key="1">
    <source>
        <dbReference type="ARBA" id="ARBA00004173"/>
    </source>
</evidence>
<evidence type="ECO:0000256" key="3">
    <source>
        <dbReference type="ARBA" id="ARBA00022723"/>
    </source>
</evidence>
<evidence type="ECO:0000256" key="7">
    <source>
        <dbReference type="ARBA" id="ARBA00023128"/>
    </source>
</evidence>
<keyword evidence="5" id="KW-0862">Zinc</keyword>
<organism evidence="11">
    <name type="scientific">Emiliania huxleyi</name>
    <name type="common">Coccolithophore</name>
    <name type="synonym">Pontosphaera huxleyi</name>
    <dbReference type="NCBI Taxonomy" id="2903"/>
    <lineage>
        <taxon>Eukaryota</taxon>
        <taxon>Haptista</taxon>
        <taxon>Haptophyta</taxon>
        <taxon>Prymnesiophyceae</taxon>
        <taxon>Isochrysidales</taxon>
        <taxon>Noelaerhabdaceae</taxon>
        <taxon>Emiliania</taxon>
    </lineage>
</organism>
<evidence type="ECO:0000256" key="2">
    <source>
        <dbReference type="ARBA" id="ARBA00007626"/>
    </source>
</evidence>
<keyword evidence="3" id="KW-0479">Metal-binding</keyword>
<feature type="compositionally biased region" description="Low complexity" evidence="8">
    <location>
        <begin position="300"/>
        <end position="312"/>
    </location>
</feature>
<evidence type="ECO:0000256" key="8">
    <source>
        <dbReference type="SAM" id="MobiDB-lite"/>
    </source>
</evidence>
<dbReference type="EMBL" id="HBIR01049761">
    <property type="protein sequence ID" value="CAE0584957.1"/>
    <property type="molecule type" value="Transcribed_RNA"/>
</dbReference>
<evidence type="ECO:0000313" key="11">
    <source>
        <dbReference type="EMBL" id="CAE0584957.1"/>
    </source>
</evidence>
<comment type="subcellular location">
    <subcellularLocation>
        <location evidence="1">Mitochondrion</location>
    </subcellularLocation>
</comment>
<dbReference type="PANTHER" id="PTHR13547">
    <property type="match status" value="1"/>
</dbReference>
<feature type="compositionally biased region" description="Gly residues" evidence="8">
    <location>
        <begin position="313"/>
        <end position="324"/>
    </location>
</feature>
<feature type="region of interest" description="Disordered" evidence="8">
    <location>
        <begin position="290"/>
        <end position="347"/>
    </location>
</feature>
<evidence type="ECO:0000313" key="10">
    <source>
        <dbReference type="EMBL" id="CAE0584950.1"/>
    </source>
</evidence>
<proteinExistence type="inferred from homology"/>
<dbReference type="EMBL" id="HBIR01049756">
    <property type="protein sequence ID" value="CAE0584950.1"/>
    <property type="molecule type" value="Transcribed_RNA"/>
</dbReference>
<comment type="similarity">
    <text evidence="2">Belongs to the PPR family. P subfamily.</text>
</comment>
<protein>
    <recommendedName>
        <fullName evidence="9">PRORP domain-containing protein</fullName>
    </recommendedName>
</protein>
<evidence type="ECO:0000256" key="4">
    <source>
        <dbReference type="ARBA" id="ARBA00022801"/>
    </source>
</evidence>
<sequence length="394" mass="41285">MLREPRRASFADVTAHGVCGVCGADLSAGPLVPAQRARLREGLLAAAAARGPLHGLALRAFGEWVSRRGYKYVVDGANVAYRNQNYDGGRFSLEQVGLLLDELRRRSGGAAPLLVLPKVYLTARLVPNHTQPRVVPSKERAAYSAAEAAIAKRLRGSEHVWAVPDGSNDDWYWMLATLVLADSGGGGGGGGGGEVVRAVTNDRMRDHAGLGARRFEGRRARDDALPAREFFRWAAHHVVHFDFSHAVAPDRETPSVQLTEPPPYVRASHAASHAAGRAWHFPAAAPPPASRALGGFTSLAGSTSGRSSDSGAGSEGGESGGGESGARSSRQPCAPAGEGPAGRGAEAEGGQWLCVWTDAPPLARAEAWSSLPETLELAGGAHASQPADAEERNN</sequence>
<dbReference type="GO" id="GO:0001682">
    <property type="term" value="P:tRNA 5'-leader removal"/>
    <property type="evidence" value="ECO:0007669"/>
    <property type="project" value="TreeGrafter"/>
</dbReference>
<evidence type="ECO:0000256" key="6">
    <source>
        <dbReference type="ARBA" id="ARBA00022946"/>
    </source>
</evidence>
<reference evidence="11" key="1">
    <citation type="submission" date="2021-01" db="EMBL/GenBank/DDBJ databases">
        <authorList>
            <person name="Corre E."/>
            <person name="Pelletier E."/>
            <person name="Niang G."/>
            <person name="Scheremetjew M."/>
            <person name="Finn R."/>
            <person name="Kale V."/>
            <person name="Holt S."/>
            <person name="Cochrane G."/>
            <person name="Meng A."/>
            <person name="Brown T."/>
            <person name="Cohen L."/>
        </authorList>
    </citation>
    <scope>NUCLEOTIDE SEQUENCE</scope>
    <source>
        <strain evidence="11">379</strain>
    </source>
</reference>
<feature type="compositionally biased region" description="Low complexity" evidence="8">
    <location>
        <begin position="325"/>
        <end position="338"/>
    </location>
</feature>
<keyword evidence="6" id="KW-0809">Transit peptide</keyword>
<feature type="domain" description="PRORP" evidence="9">
    <location>
        <begin position="14"/>
        <end position="284"/>
    </location>
</feature>
<dbReference type="Gene3D" id="3.40.50.11980">
    <property type="match status" value="1"/>
</dbReference>
<evidence type="ECO:0000256" key="5">
    <source>
        <dbReference type="ARBA" id="ARBA00022833"/>
    </source>
</evidence>
<gene>
    <name evidence="10" type="ORF">EHUX00137_LOCUS38851</name>
    <name evidence="11" type="ORF">EHUX00137_LOCUS38856</name>
</gene>
<dbReference type="PANTHER" id="PTHR13547:SF1">
    <property type="entry name" value="MITOCHONDRIAL RIBONUCLEASE P CATALYTIC SUBUNIT"/>
    <property type="match status" value="1"/>
</dbReference>
<keyword evidence="4" id="KW-0378">Hydrolase</keyword>
<evidence type="ECO:0000259" key="9">
    <source>
        <dbReference type="Pfam" id="PF16953"/>
    </source>
</evidence>
<dbReference type="GO" id="GO:0046872">
    <property type="term" value="F:metal ion binding"/>
    <property type="evidence" value="ECO:0007669"/>
    <property type="project" value="UniProtKB-KW"/>
</dbReference>
<keyword evidence="7" id="KW-0496">Mitochondrion</keyword>
<dbReference type="AlphaFoldDB" id="A0A6V2W3R3"/>
<dbReference type="InterPro" id="IPR031595">
    <property type="entry name" value="PRORP_C"/>
</dbReference>
<name>A0A6V2W3R3_EMIHU</name>
<accession>A0A6V2W3R3</accession>
<dbReference type="Pfam" id="PF16953">
    <property type="entry name" value="PRORP"/>
    <property type="match status" value="1"/>
</dbReference>
<dbReference type="GO" id="GO:0004526">
    <property type="term" value="F:ribonuclease P activity"/>
    <property type="evidence" value="ECO:0007669"/>
    <property type="project" value="TreeGrafter"/>
</dbReference>
<dbReference type="GO" id="GO:0005739">
    <property type="term" value="C:mitochondrion"/>
    <property type="evidence" value="ECO:0007669"/>
    <property type="project" value="UniProtKB-SubCell"/>
</dbReference>